<dbReference type="EMBL" id="HBEL01019669">
    <property type="protein sequence ID" value="CAD8413134.1"/>
    <property type="molecule type" value="Transcribed_RNA"/>
</dbReference>
<name>A0A7S0GDI1_9STRA</name>
<protein>
    <submittedName>
        <fullName evidence="1">Uncharacterized protein</fullName>
    </submittedName>
</protein>
<evidence type="ECO:0000313" key="1">
    <source>
        <dbReference type="EMBL" id="CAD8413134.1"/>
    </source>
</evidence>
<dbReference type="AlphaFoldDB" id="A0A7S0GDI1"/>
<accession>A0A7S0GDI1</accession>
<gene>
    <name evidence="1" type="ORF">PINE0816_LOCUS9264</name>
</gene>
<sequence>MSFPNSGTSYTGSLMKAVSDRTTATNYGKEGMFSDEVGSIPLRSDSPSGPYIAKSPDGMPTTYVQTKILCGGRCGMCSPSKYIKTLDSFEKCVVRGIILFVRRRKKK</sequence>
<organism evidence="1">
    <name type="scientific">Proboscia inermis</name>
    <dbReference type="NCBI Taxonomy" id="420281"/>
    <lineage>
        <taxon>Eukaryota</taxon>
        <taxon>Sar</taxon>
        <taxon>Stramenopiles</taxon>
        <taxon>Ochrophyta</taxon>
        <taxon>Bacillariophyta</taxon>
        <taxon>Coscinodiscophyceae</taxon>
        <taxon>Rhizosoleniophycidae</taxon>
        <taxon>Rhizosoleniales</taxon>
        <taxon>Rhizosoleniaceae</taxon>
        <taxon>Proboscia</taxon>
    </lineage>
</organism>
<reference evidence="1" key="1">
    <citation type="submission" date="2021-01" db="EMBL/GenBank/DDBJ databases">
        <authorList>
            <person name="Corre E."/>
            <person name="Pelletier E."/>
            <person name="Niang G."/>
            <person name="Scheremetjew M."/>
            <person name="Finn R."/>
            <person name="Kale V."/>
            <person name="Holt S."/>
            <person name="Cochrane G."/>
            <person name="Meng A."/>
            <person name="Brown T."/>
            <person name="Cohen L."/>
        </authorList>
    </citation>
    <scope>NUCLEOTIDE SEQUENCE</scope>
    <source>
        <strain evidence="1">CCAP1064/1</strain>
    </source>
</reference>
<proteinExistence type="predicted"/>